<dbReference type="Proteomes" id="UP001596074">
    <property type="component" value="Unassembled WGS sequence"/>
</dbReference>
<reference evidence="5" key="1">
    <citation type="journal article" date="2019" name="Int. J. Syst. Evol. Microbiol.">
        <title>The Global Catalogue of Microorganisms (GCM) 10K type strain sequencing project: providing services to taxonomists for standard genome sequencing and annotation.</title>
        <authorList>
            <consortium name="The Broad Institute Genomics Platform"/>
            <consortium name="The Broad Institute Genome Sequencing Center for Infectious Disease"/>
            <person name="Wu L."/>
            <person name="Ma J."/>
        </authorList>
    </citation>
    <scope>NUCLEOTIDE SEQUENCE [LARGE SCALE GENOMIC DNA]</scope>
    <source>
        <strain evidence="5">KCTC 42087</strain>
    </source>
</reference>
<dbReference type="RefSeq" id="WP_378282213.1">
    <property type="nucleotide sequence ID" value="NZ_JBHSON010000015.1"/>
</dbReference>
<dbReference type="Pfam" id="PF01565">
    <property type="entry name" value="FAD_binding_4"/>
    <property type="match status" value="1"/>
</dbReference>
<dbReference type="PANTHER" id="PTHR11748">
    <property type="entry name" value="D-LACTATE DEHYDROGENASE"/>
    <property type="match status" value="1"/>
</dbReference>
<dbReference type="InterPro" id="IPR006094">
    <property type="entry name" value="Oxid_FAD_bind_N"/>
</dbReference>
<evidence type="ECO:0000313" key="5">
    <source>
        <dbReference type="Proteomes" id="UP001596074"/>
    </source>
</evidence>
<keyword evidence="5" id="KW-1185">Reference proteome</keyword>
<evidence type="ECO:0000256" key="2">
    <source>
        <dbReference type="ARBA" id="ARBA00022827"/>
    </source>
</evidence>
<dbReference type="InterPro" id="IPR036318">
    <property type="entry name" value="FAD-bd_PCMH-like_sf"/>
</dbReference>
<dbReference type="InterPro" id="IPR016166">
    <property type="entry name" value="FAD-bd_PCMH"/>
</dbReference>
<dbReference type="SUPFAM" id="SSF56176">
    <property type="entry name" value="FAD-binding/transporter-associated domain-like"/>
    <property type="match status" value="1"/>
</dbReference>
<dbReference type="EMBL" id="JBHSON010000015">
    <property type="protein sequence ID" value="MFC5746592.1"/>
    <property type="molecule type" value="Genomic_DNA"/>
</dbReference>
<feature type="domain" description="FAD-binding PCMH-type" evidence="3">
    <location>
        <begin position="4"/>
        <end position="182"/>
    </location>
</feature>
<evidence type="ECO:0000259" key="3">
    <source>
        <dbReference type="PROSITE" id="PS51387"/>
    </source>
</evidence>
<accession>A0ABW0ZW17</accession>
<comment type="caution">
    <text evidence="4">The sequence shown here is derived from an EMBL/GenBank/DDBJ whole genome shotgun (WGS) entry which is preliminary data.</text>
</comment>
<organism evidence="4 5">
    <name type="scientific">Actinomadura rugatobispora</name>
    <dbReference type="NCBI Taxonomy" id="1994"/>
    <lineage>
        <taxon>Bacteria</taxon>
        <taxon>Bacillati</taxon>
        <taxon>Actinomycetota</taxon>
        <taxon>Actinomycetes</taxon>
        <taxon>Streptosporangiales</taxon>
        <taxon>Thermomonosporaceae</taxon>
        <taxon>Actinomadura</taxon>
    </lineage>
</organism>
<dbReference type="PROSITE" id="PS51387">
    <property type="entry name" value="FAD_PCMH"/>
    <property type="match status" value="1"/>
</dbReference>
<gene>
    <name evidence="4" type="ORF">ACFPZN_13290</name>
</gene>
<keyword evidence="2" id="KW-0274">FAD</keyword>
<keyword evidence="1" id="KW-0285">Flavoprotein</keyword>
<protein>
    <submittedName>
        <fullName evidence="4">FAD-binding oxidoreductase</fullName>
    </submittedName>
</protein>
<evidence type="ECO:0000313" key="4">
    <source>
        <dbReference type="EMBL" id="MFC5746592.1"/>
    </source>
</evidence>
<dbReference type="InterPro" id="IPR016164">
    <property type="entry name" value="FAD-linked_Oxase-like_C"/>
</dbReference>
<proteinExistence type="predicted"/>
<dbReference type="SUPFAM" id="SSF55103">
    <property type="entry name" value="FAD-linked oxidases, C-terminal domain"/>
    <property type="match status" value="1"/>
</dbReference>
<name>A0ABW0ZW17_9ACTN</name>
<evidence type="ECO:0000256" key="1">
    <source>
        <dbReference type="ARBA" id="ARBA00022630"/>
    </source>
</evidence>
<dbReference type="PANTHER" id="PTHR11748:SF103">
    <property type="entry name" value="GLYCOLATE OXIDASE SUBUNIT GLCE"/>
    <property type="match status" value="1"/>
</dbReference>
<dbReference type="InterPro" id="IPR016169">
    <property type="entry name" value="FAD-bd_PCMH_sub2"/>
</dbReference>
<dbReference type="Gene3D" id="3.30.465.10">
    <property type="match status" value="1"/>
</dbReference>
<sequence length="394" mass="39933">MSAAFATPATTLRPTSLRELRDAVADSAGSHPRLLVAGTGSAADWGGVPEPADALLDMTAMTGVLAHNPADMTMALRAGTPLSDLRARLAPHGQRVAFDPARDGATVGGLLATGDGGPARQTYGILRDLVIGITVVLADGTVASSGGHVIKNVAGYDMAKLFHGSLGTLGVVAEVVVRLHPVPESDVTVAVPVDLAEAAVTASRIVAGGVEPAALEWCQGRLLVRLEGAAGGPRERAAAVRALAGAGEVVDDDAWREVARIALGDPGDTVLRFGALPTVAVELAGEAKRIGVAHGVDVAVAGSVGVGVHTVRLRGGEAGAHAAVLDAIRTAVHSRDGAASVRRRDGLTADVPAWGPPPPAVGVMRAVKQRFDPDGRFGAGRFAPWFPALEGASP</sequence>